<dbReference type="InterPro" id="IPR005586">
    <property type="entry name" value="ABC_trans_aux"/>
</dbReference>
<feature type="chain" id="PRO_5031146443" evidence="1">
    <location>
        <begin position="21"/>
        <end position="216"/>
    </location>
</feature>
<sequence>MKRVYRPFAHGALLASLALASACSILPKAEPQDVYRLPATQGPAATTRATPVAWSLRLAKPQAGDALNSAKIAVIPQGDLISSYKASRWSDPTPILLRNRLLDGFTEDGRVRLLSIDDSNLQTDLELGGNLQAFQSEYLGSGVQVVIRLDALLVRGSDQRILASKRFEVRQPVSDVKVPGVVTGFGQAGDTLTRQVVAWTVEQGQKHAPKPDASSL</sequence>
<gene>
    <name evidence="3" type="ORF">H7995_18170</name>
</gene>
<dbReference type="AlphaFoldDB" id="A0A7X1KYR8"/>
<name>A0A7X1KYR8_9PSED</name>
<accession>A0A7X1KYR8</accession>
<dbReference type="Proteomes" id="UP000526003">
    <property type="component" value="Unassembled WGS sequence"/>
</dbReference>
<dbReference type="PROSITE" id="PS51257">
    <property type="entry name" value="PROKAR_LIPOPROTEIN"/>
    <property type="match status" value="1"/>
</dbReference>
<evidence type="ECO:0000259" key="2">
    <source>
        <dbReference type="Pfam" id="PF03886"/>
    </source>
</evidence>
<feature type="domain" description="ABC-type transport auxiliary lipoprotein component" evidence="2">
    <location>
        <begin position="35"/>
        <end position="196"/>
    </location>
</feature>
<feature type="signal peptide" evidence="1">
    <location>
        <begin position="1"/>
        <end position="20"/>
    </location>
</feature>
<keyword evidence="1" id="KW-0732">Signal</keyword>
<keyword evidence="4" id="KW-1185">Reference proteome</keyword>
<evidence type="ECO:0000313" key="4">
    <source>
        <dbReference type="Proteomes" id="UP000526003"/>
    </source>
</evidence>
<reference evidence="3 4" key="1">
    <citation type="submission" date="2020-08" db="EMBL/GenBank/DDBJ databases">
        <title>Pseudomonas sp. nov.</title>
        <authorList>
            <person name="Gieschler S."/>
            <person name="Fiedler G."/>
            <person name="Brinks E."/>
            <person name="Boehnlein C."/>
            <person name="Franz C.M.A.P."/>
            <person name="Kabisch J."/>
        </authorList>
    </citation>
    <scope>NUCLEOTIDE SEQUENCE [LARGE SCALE GENOMIC DNA]</scope>
    <source>
        <strain evidence="3 4">MBT-1</strain>
    </source>
</reference>
<proteinExistence type="predicted"/>
<dbReference type="Gene3D" id="3.40.50.10610">
    <property type="entry name" value="ABC-type transport auxiliary lipoprotein component"/>
    <property type="match status" value="1"/>
</dbReference>
<evidence type="ECO:0000256" key="1">
    <source>
        <dbReference type="SAM" id="SignalP"/>
    </source>
</evidence>
<protein>
    <submittedName>
        <fullName evidence="3">Membrane integrity-associated transporter subunit PqiC</fullName>
    </submittedName>
</protein>
<organism evidence="3 4">
    <name type="scientific">Pseudomonas kielensis</name>
    <dbReference type="NCBI Taxonomy" id="2762577"/>
    <lineage>
        <taxon>Bacteria</taxon>
        <taxon>Pseudomonadati</taxon>
        <taxon>Pseudomonadota</taxon>
        <taxon>Gammaproteobacteria</taxon>
        <taxon>Pseudomonadales</taxon>
        <taxon>Pseudomonadaceae</taxon>
        <taxon>Pseudomonas</taxon>
    </lineage>
</organism>
<dbReference type="EMBL" id="JACMYG010000020">
    <property type="protein sequence ID" value="MBC2691720.1"/>
    <property type="molecule type" value="Genomic_DNA"/>
</dbReference>
<evidence type="ECO:0000313" key="3">
    <source>
        <dbReference type="EMBL" id="MBC2691720.1"/>
    </source>
</evidence>
<dbReference type="SUPFAM" id="SSF159594">
    <property type="entry name" value="XCC0632-like"/>
    <property type="match status" value="1"/>
</dbReference>
<dbReference type="Pfam" id="PF03886">
    <property type="entry name" value="ABC_trans_aux"/>
    <property type="match status" value="1"/>
</dbReference>
<dbReference type="RefSeq" id="WP_166588968.1">
    <property type="nucleotide sequence ID" value="NZ_CP090311.1"/>
</dbReference>
<comment type="caution">
    <text evidence="3">The sequence shown here is derived from an EMBL/GenBank/DDBJ whole genome shotgun (WGS) entry which is preliminary data.</text>
</comment>